<protein>
    <submittedName>
        <fullName evidence="3">DsbA family protein</fullName>
    </submittedName>
</protein>
<evidence type="ECO:0000259" key="2">
    <source>
        <dbReference type="Pfam" id="PF13462"/>
    </source>
</evidence>
<keyword evidence="1" id="KW-0732">Signal</keyword>
<accession>A0ABW3TI19</accession>
<dbReference type="Gene3D" id="3.40.30.10">
    <property type="entry name" value="Glutaredoxin"/>
    <property type="match status" value="1"/>
</dbReference>
<organism evidence="3 4">
    <name type="scientific">Seohaeicola saemankumensis</name>
    <dbReference type="NCBI Taxonomy" id="481181"/>
    <lineage>
        <taxon>Bacteria</taxon>
        <taxon>Pseudomonadati</taxon>
        <taxon>Pseudomonadota</taxon>
        <taxon>Alphaproteobacteria</taxon>
        <taxon>Rhodobacterales</taxon>
        <taxon>Roseobacteraceae</taxon>
        <taxon>Seohaeicola</taxon>
    </lineage>
</organism>
<dbReference type="Pfam" id="PF13462">
    <property type="entry name" value="Thioredoxin_4"/>
    <property type="match status" value="1"/>
</dbReference>
<evidence type="ECO:0000313" key="4">
    <source>
        <dbReference type="Proteomes" id="UP001597151"/>
    </source>
</evidence>
<name>A0ABW3TI19_9RHOB</name>
<keyword evidence="4" id="KW-1185">Reference proteome</keyword>
<comment type="caution">
    <text evidence="3">The sequence shown here is derived from an EMBL/GenBank/DDBJ whole genome shotgun (WGS) entry which is preliminary data.</text>
</comment>
<proteinExistence type="predicted"/>
<dbReference type="InterPro" id="IPR012336">
    <property type="entry name" value="Thioredoxin-like_fold"/>
</dbReference>
<feature type="signal peptide" evidence="1">
    <location>
        <begin position="1"/>
        <end position="16"/>
    </location>
</feature>
<evidence type="ECO:0000256" key="1">
    <source>
        <dbReference type="SAM" id="SignalP"/>
    </source>
</evidence>
<reference evidence="4" key="1">
    <citation type="journal article" date="2019" name="Int. J. Syst. Evol. Microbiol.">
        <title>The Global Catalogue of Microorganisms (GCM) 10K type strain sequencing project: providing services to taxonomists for standard genome sequencing and annotation.</title>
        <authorList>
            <consortium name="The Broad Institute Genomics Platform"/>
            <consortium name="The Broad Institute Genome Sequencing Center for Infectious Disease"/>
            <person name="Wu L."/>
            <person name="Ma J."/>
        </authorList>
    </citation>
    <scope>NUCLEOTIDE SEQUENCE [LARGE SCALE GENOMIC DNA]</scope>
    <source>
        <strain evidence="4">CCUG 55328</strain>
    </source>
</reference>
<feature type="domain" description="Thioredoxin-like fold" evidence="2">
    <location>
        <begin position="50"/>
        <end position="216"/>
    </location>
</feature>
<evidence type="ECO:0000313" key="3">
    <source>
        <dbReference type="EMBL" id="MFD1196673.1"/>
    </source>
</evidence>
<gene>
    <name evidence="3" type="ORF">ACFQ3C_18580</name>
</gene>
<dbReference type="RefSeq" id="WP_380795106.1">
    <property type="nucleotide sequence ID" value="NZ_JBHTKR010000011.1"/>
</dbReference>
<dbReference type="Proteomes" id="UP001597151">
    <property type="component" value="Unassembled WGS sequence"/>
</dbReference>
<dbReference type="SUPFAM" id="SSF52833">
    <property type="entry name" value="Thioredoxin-like"/>
    <property type="match status" value="1"/>
</dbReference>
<sequence length="220" mass="23700">MNRRTALIGMSALALAAGGWSLTRTSTGGMPDLGMAHAQTADVDTSGIVEMVMGAEDAPITMIEYASFTCPHCANFHNGPLKQLKADYVDTGKVRFIYRDVYFDRFGLWAAMVARCDASKFFGIADLLYAQQSEWIAGGGDPALIAENLRKIGRVAGLENDQLEACLADNANAQALVAWYQANAQADDVNSTPTLIIDGEKHSNMAYADLKAILDEKLGE</sequence>
<feature type="chain" id="PRO_5047305214" evidence="1">
    <location>
        <begin position="17"/>
        <end position="220"/>
    </location>
</feature>
<dbReference type="InterPro" id="IPR036249">
    <property type="entry name" value="Thioredoxin-like_sf"/>
</dbReference>
<dbReference type="EMBL" id="JBHTKR010000011">
    <property type="protein sequence ID" value="MFD1196673.1"/>
    <property type="molecule type" value="Genomic_DNA"/>
</dbReference>